<name>A0ACD4UJL5_9CAUD</name>
<organism evidence="1 2">
    <name type="scientific">Rhodococcus phage Reynauld</name>
    <dbReference type="NCBI Taxonomy" id="3062845"/>
    <lineage>
        <taxon>Viruses</taxon>
        <taxon>Duplodnaviria</taxon>
        <taxon>Heunggongvirae</taxon>
        <taxon>Uroviricota</taxon>
        <taxon>Caudoviricetes</taxon>
        <taxon>Caudoviricetes incertae sedis</taxon>
        <taxon>Reynauldvirus</taxon>
        <taxon>Reynauldvirus reynauld</taxon>
    </lineage>
</organism>
<dbReference type="Proteomes" id="UP001654496">
    <property type="component" value="Segment"/>
</dbReference>
<protein>
    <submittedName>
        <fullName evidence="1">DprA-like DNA processing chain A</fullName>
    </submittedName>
</protein>
<sequence length="160" mass="17755">MSDFRILVTGSRNYSRPELVATYLDHYTRHAIENGKRPVLVHGHCPTGADRFADEWAEGRNSAARSEVIRVERVPADWGRACDENCYHYAREDGRCPLAGHLRNAEMVSRGADVVLAFAEGDPISPGTRNCMKHARSAGLTVIDVTKTTRPDTEGTLFDV</sequence>
<dbReference type="EMBL" id="OR159659">
    <property type="protein sequence ID" value="WKW85532.1"/>
    <property type="molecule type" value="Genomic_DNA"/>
</dbReference>
<proteinExistence type="predicted"/>
<reference evidence="1" key="1">
    <citation type="submission" date="2023-06" db="EMBL/GenBank/DDBJ databases">
        <authorList>
            <person name="DeJong R.J."/>
            <person name="Yoon E."/>
            <person name="Radersma M."/>
            <person name="Veenstra M."/>
            <person name="Churu J."/>
            <person name="Moleakunnel K."/>
            <person name="Weaver G."/>
            <person name="Hill E."/>
            <person name="Janvier A."/>
            <person name="Harlow L."/>
            <person name="Kramer C."/>
            <person name="Seinen K."/>
            <person name="Chen A."/>
            <person name="Minasian M."/>
            <person name="Doorn S."/>
            <person name="Dole C."/>
            <person name="Ramsey F."/>
            <person name="Nieze J."/>
            <person name="Baker A."/>
            <person name="Swierenga S."/>
            <person name="White A."/>
            <person name="Howland A."/>
            <person name="Ko C."/>
            <person name="Russell D.A."/>
            <person name="Jacobs-Sera D."/>
            <person name="Hatfull G.F."/>
        </authorList>
    </citation>
    <scope>NUCLEOTIDE SEQUENCE</scope>
</reference>
<evidence type="ECO:0000313" key="2">
    <source>
        <dbReference type="Proteomes" id="UP001654496"/>
    </source>
</evidence>
<accession>A0ACD4UJL5</accession>
<gene>
    <name evidence="1" type="primary">80</name>
    <name evidence="1" type="ORF">SEA_REYNAULD_80</name>
</gene>
<keyword evidence="2" id="KW-1185">Reference proteome</keyword>
<evidence type="ECO:0000313" key="1">
    <source>
        <dbReference type="EMBL" id="WKW85532.1"/>
    </source>
</evidence>